<organism evidence="2 3">
    <name type="scientific">Methylomonas fluvii</name>
    <dbReference type="NCBI Taxonomy" id="1854564"/>
    <lineage>
        <taxon>Bacteria</taxon>
        <taxon>Pseudomonadati</taxon>
        <taxon>Pseudomonadota</taxon>
        <taxon>Gammaproteobacteria</taxon>
        <taxon>Methylococcales</taxon>
        <taxon>Methylococcaceae</taxon>
        <taxon>Methylomonas</taxon>
    </lineage>
</organism>
<protein>
    <submittedName>
        <fullName evidence="2">Uncharacterized protein</fullName>
    </submittedName>
</protein>
<evidence type="ECO:0000313" key="2">
    <source>
        <dbReference type="EMBL" id="MBD9360704.1"/>
    </source>
</evidence>
<reference evidence="2 3" key="1">
    <citation type="submission" date="2020-09" db="EMBL/GenBank/DDBJ databases">
        <title>Methylomonas albis sp. nov. and Methylomonas fluvii sp. nov.: Two cold-adapted methanotrophs from the River Elbe and an amended description of Methylovulum psychrotolerans strain Eb1.</title>
        <authorList>
            <person name="Bussmann I.K."/>
            <person name="Klings K.-W."/>
            <person name="Warnstedt J."/>
            <person name="Hoppert M."/>
            <person name="Saborowski A."/>
            <person name="Horn F."/>
            <person name="Liebner S."/>
        </authorList>
    </citation>
    <scope>NUCLEOTIDE SEQUENCE [LARGE SCALE GENOMIC DNA]</scope>
    <source>
        <strain evidence="2 3">EbB</strain>
    </source>
</reference>
<comment type="caution">
    <text evidence="2">The sequence shown here is derived from an EMBL/GenBank/DDBJ whole genome shotgun (WGS) entry which is preliminary data.</text>
</comment>
<dbReference type="EMBL" id="JACXST010000001">
    <property type="protein sequence ID" value="MBD9360704.1"/>
    <property type="molecule type" value="Genomic_DNA"/>
</dbReference>
<feature type="chain" id="PRO_5046304944" evidence="1">
    <location>
        <begin position="26"/>
        <end position="158"/>
    </location>
</feature>
<keyword evidence="1" id="KW-0732">Signal</keyword>
<keyword evidence="3" id="KW-1185">Reference proteome</keyword>
<feature type="signal peptide" evidence="1">
    <location>
        <begin position="1"/>
        <end position="25"/>
    </location>
</feature>
<dbReference type="RefSeq" id="WP_192393417.1">
    <property type="nucleotide sequence ID" value="NZ_CAJHIU010000001.1"/>
</dbReference>
<evidence type="ECO:0000256" key="1">
    <source>
        <dbReference type="SAM" id="SignalP"/>
    </source>
</evidence>
<evidence type="ECO:0000313" key="3">
    <source>
        <dbReference type="Proteomes" id="UP000641152"/>
    </source>
</evidence>
<dbReference type="Proteomes" id="UP000641152">
    <property type="component" value="Unassembled WGS sequence"/>
</dbReference>
<name>A0ABR9DC64_9GAMM</name>
<accession>A0ABR9DC64</accession>
<sequence length="158" mass="17848">MIFRGFPFALMLMALLSLFFANVLAMGVQAELVVDDVKVKDDKEKIQSAPDGVKDILSSVDLKKDIAKIHNHEIAVQNIRPKVSPDEFAVDDSSISRPIFRQQENINKPTQFSFFVPDFSDADFIRGRGAITTPMMYFPLKNSWMKYGVVLGKEYIAN</sequence>
<proteinExistence type="predicted"/>
<gene>
    <name evidence="2" type="ORF">EBB_09165</name>
</gene>